<dbReference type="AlphaFoldDB" id="A0A1N7PY50"/>
<accession>A0A1N7PY50</accession>
<evidence type="ECO:0000259" key="1">
    <source>
        <dbReference type="Pfam" id="PF06527"/>
    </source>
</evidence>
<feature type="domain" description="TniQ" evidence="1">
    <location>
        <begin position="7"/>
        <end position="138"/>
    </location>
</feature>
<dbReference type="EMBL" id="FTOQ01000022">
    <property type="protein sequence ID" value="SIT15516.1"/>
    <property type="molecule type" value="Genomic_DNA"/>
</dbReference>
<dbReference type="Pfam" id="PF06527">
    <property type="entry name" value="TniQ"/>
    <property type="match status" value="1"/>
</dbReference>
<dbReference type="Proteomes" id="UP000186684">
    <property type="component" value="Unassembled WGS sequence"/>
</dbReference>
<evidence type="ECO:0000313" key="2">
    <source>
        <dbReference type="EMBL" id="SIT15516.1"/>
    </source>
</evidence>
<sequence length="613" mass="68901">MHLVPVLPLMPHETLVSWTARIARYHANMSSHYFLSLIQLSRQDVVDGTEYGVTRLADLTGVPEARIEKCCIRREGDRNLSHRGECFSSLFMCRTQVSYCPQCLLEDRDTEGASLGMRVGRLSWMFRTVRACHRHGCEVLRRPRENFSEQFQDMEIVAPEDWALKQQVPAAGAMMHSELQEYVERRLAGASGPMWLDEQPIDQAAKACEMLGACMEYGAHCDLDRLVPADWHCAGAVGFEATSQGVKGIRAALDQIQRKSAGKYARGGGPQAIFGRLYQWLQFNKGGQDRGPIRHVLREHILDAFPIGPGTRLFGECVTQRRRHSVSSLSRESGLHPKTLSRALVRSGLIQEQEEQDVDPWSTADARQAGILVQKIKHSIPVKQVPKYLNCNRRQAELLVREGILPQLVTSERFHGGVLTNVAIEDIEAFLSKFRRHGREVSAPDQQMIDVITASELVRVPVVDIVRMVLDGQLSNIELLDLENGFRSVLVDPSEVRSAVDRADEQSGLSAREVANELEIFSSGPSQLRKNLDRDGQPFLKAVEIRNSKGKAKHRYAPAEVERFKKRYVKLGDLANERGISAKAMSKRLRENGVSTIVPRNLLNAAFYRRADL</sequence>
<protein>
    <submittedName>
        <fullName evidence="2">TniQ protein</fullName>
    </submittedName>
</protein>
<reference evidence="3" key="1">
    <citation type="submission" date="2017-01" db="EMBL/GenBank/DDBJ databases">
        <authorList>
            <person name="Varghese N."/>
            <person name="Submissions S."/>
        </authorList>
    </citation>
    <scope>NUCLEOTIDE SEQUENCE [LARGE SCALE GENOMIC DNA]</scope>
    <source>
        <strain evidence="3">DSM 29430</strain>
    </source>
</reference>
<dbReference type="STRING" id="633194.SAMN05421759_12234"/>
<evidence type="ECO:0000313" key="3">
    <source>
        <dbReference type="Proteomes" id="UP000186684"/>
    </source>
</evidence>
<proteinExistence type="predicted"/>
<organism evidence="2 3">
    <name type="scientific">Roseivivax lentus</name>
    <dbReference type="NCBI Taxonomy" id="633194"/>
    <lineage>
        <taxon>Bacteria</taxon>
        <taxon>Pseudomonadati</taxon>
        <taxon>Pseudomonadota</taxon>
        <taxon>Alphaproteobacteria</taxon>
        <taxon>Rhodobacterales</taxon>
        <taxon>Roseobacteraceae</taxon>
        <taxon>Roseivivax</taxon>
    </lineage>
</organism>
<keyword evidence="3" id="KW-1185">Reference proteome</keyword>
<name>A0A1N7PY50_9RHOB</name>
<gene>
    <name evidence="2" type="ORF">SAMN05421759_12234</name>
</gene>
<dbReference type="InterPro" id="IPR009492">
    <property type="entry name" value="TniQ"/>
</dbReference>